<gene>
    <name evidence="2" type="ORF">BCR34DRAFT_491122</name>
</gene>
<dbReference type="AlphaFoldDB" id="A0A1Y1Z578"/>
<accession>A0A1Y1Z578</accession>
<proteinExistence type="predicted"/>
<protein>
    <recommendedName>
        <fullName evidence="1">N-acetyltransferase domain-containing protein</fullName>
    </recommendedName>
</protein>
<dbReference type="PROSITE" id="PS51186">
    <property type="entry name" value="GNAT"/>
    <property type="match status" value="1"/>
</dbReference>
<dbReference type="CDD" id="cd04301">
    <property type="entry name" value="NAT_SF"/>
    <property type="match status" value="1"/>
</dbReference>
<comment type="caution">
    <text evidence="2">The sequence shown here is derived from an EMBL/GenBank/DDBJ whole genome shotgun (WGS) entry which is preliminary data.</text>
</comment>
<feature type="domain" description="N-acetyltransferase" evidence="1">
    <location>
        <begin position="85"/>
        <end position="180"/>
    </location>
</feature>
<dbReference type="PANTHER" id="PTHR43233:SF1">
    <property type="entry name" value="FAMILY N-ACETYLTRANSFERASE, PUTATIVE (AFU_ORTHOLOGUE AFUA_6G03350)-RELATED"/>
    <property type="match status" value="1"/>
</dbReference>
<evidence type="ECO:0000313" key="2">
    <source>
        <dbReference type="EMBL" id="ORY04955.1"/>
    </source>
</evidence>
<dbReference type="InterPro" id="IPR000182">
    <property type="entry name" value="GNAT_dom"/>
</dbReference>
<dbReference type="Pfam" id="PF00583">
    <property type="entry name" value="Acetyltransf_1"/>
    <property type="match status" value="1"/>
</dbReference>
<dbReference type="EMBL" id="MCFA01000130">
    <property type="protein sequence ID" value="ORY04955.1"/>
    <property type="molecule type" value="Genomic_DNA"/>
</dbReference>
<evidence type="ECO:0000259" key="1">
    <source>
        <dbReference type="PROSITE" id="PS51186"/>
    </source>
</evidence>
<organism evidence="2 3">
    <name type="scientific">Clohesyomyces aquaticus</name>
    <dbReference type="NCBI Taxonomy" id="1231657"/>
    <lineage>
        <taxon>Eukaryota</taxon>
        <taxon>Fungi</taxon>
        <taxon>Dikarya</taxon>
        <taxon>Ascomycota</taxon>
        <taxon>Pezizomycotina</taxon>
        <taxon>Dothideomycetes</taxon>
        <taxon>Pleosporomycetidae</taxon>
        <taxon>Pleosporales</taxon>
        <taxon>Lindgomycetaceae</taxon>
        <taxon>Clohesyomyces</taxon>
    </lineage>
</organism>
<reference evidence="2 3" key="1">
    <citation type="submission" date="2016-07" db="EMBL/GenBank/DDBJ databases">
        <title>Pervasive Adenine N6-methylation of Active Genes in Fungi.</title>
        <authorList>
            <consortium name="DOE Joint Genome Institute"/>
            <person name="Mondo S.J."/>
            <person name="Dannebaum R.O."/>
            <person name="Kuo R.C."/>
            <person name="Labutti K."/>
            <person name="Haridas S."/>
            <person name="Kuo A."/>
            <person name="Salamov A."/>
            <person name="Ahrendt S.R."/>
            <person name="Lipzen A."/>
            <person name="Sullivan W."/>
            <person name="Andreopoulos W.B."/>
            <person name="Clum A."/>
            <person name="Lindquist E."/>
            <person name="Daum C."/>
            <person name="Ramamoorthy G.K."/>
            <person name="Gryganskyi A."/>
            <person name="Culley D."/>
            <person name="Magnuson J.K."/>
            <person name="James T.Y."/>
            <person name="O'Malley M.A."/>
            <person name="Stajich J.E."/>
            <person name="Spatafora J.W."/>
            <person name="Visel A."/>
            <person name="Grigoriev I.V."/>
        </authorList>
    </citation>
    <scope>NUCLEOTIDE SEQUENCE [LARGE SCALE GENOMIC DNA]</scope>
    <source>
        <strain evidence="2 3">CBS 115471</strain>
    </source>
</reference>
<keyword evidence="3" id="KW-1185">Reference proteome</keyword>
<dbReference type="Proteomes" id="UP000193144">
    <property type="component" value="Unassembled WGS sequence"/>
</dbReference>
<dbReference type="InterPro" id="IPR053144">
    <property type="entry name" value="Acetyltransferase_Butenolide"/>
</dbReference>
<name>A0A1Y1Z578_9PLEO</name>
<dbReference type="InterPro" id="IPR016181">
    <property type="entry name" value="Acyl_CoA_acyltransferase"/>
</dbReference>
<dbReference type="PANTHER" id="PTHR43233">
    <property type="entry name" value="FAMILY N-ACETYLTRANSFERASE, PUTATIVE (AFU_ORTHOLOGUE AFUA_6G03350)-RELATED"/>
    <property type="match status" value="1"/>
</dbReference>
<dbReference type="OrthoDB" id="10039976at2759"/>
<dbReference type="Gene3D" id="3.40.630.30">
    <property type="match status" value="1"/>
</dbReference>
<sequence length="194" mass="21848">MAAPKEWHLTVSSQTFLISTSRTLLNESFIQECFASEEMYWAKATSVQDMSLMLDNSLTLGLYKLQNPPPSQSPSQSSEKREFIPIGLARLITDYVTLAYLTDVFIVPSYRNLGLARWLVDCVKETVMQIPELRRCILLTGTEKLQRMYEKEMGMSVMQPERKTQGGEGEGHVLVAMGATKEDMRNAGKGTRGE</sequence>
<dbReference type="SUPFAM" id="SSF55729">
    <property type="entry name" value="Acyl-CoA N-acyltransferases (Nat)"/>
    <property type="match status" value="1"/>
</dbReference>
<evidence type="ECO:0000313" key="3">
    <source>
        <dbReference type="Proteomes" id="UP000193144"/>
    </source>
</evidence>
<dbReference type="GO" id="GO:0016747">
    <property type="term" value="F:acyltransferase activity, transferring groups other than amino-acyl groups"/>
    <property type="evidence" value="ECO:0007669"/>
    <property type="project" value="InterPro"/>
</dbReference>
<dbReference type="STRING" id="1231657.A0A1Y1Z578"/>